<keyword evidence="3" id="KW-0597">Phosphoprotein</keyword>
<dbReference type="Proteomes" id="UP000798046">
    <property type="component" value="Unassembled WGS sequence"/>
</dbReference>
<evidence type="ECO:0000256" key="3">
    <source>
        <dbReference type="ARBA" id="ARBA00022553"/>
    </source>
</evidence>
<accession>A0ABQ6TNL0</accession>
<name>A0ABQ6TNL0_9BACT</name>
<dbReference type="CDD" id="cd18773">
    <property type="entry name" value="PDC1_HK_sensor"/>
    <property type="match status" value="1"/>
</dbReference>
<dbReference type="SUPFAM" id="SSF47384">
    <property type="entry name" value="Homodimeric domain of signal transducing histidine kinase"/>
    <property type="match status" value="1"/>
</dbReference>
<dbReference type="InterPro" id="IPR036097">
    <property type="entry name" value="HisK_dim/P_sf"/>
</dbReference>
<dbReference type="PRINTS" id="PR00344">
    <property type="entry name" value="BCTRLSENSOR"/>
</dbReference>
<evidence type="ECO:0000313" key="12">
    <source>
        <dbReference type="Proteomes" id="UP000798046"/>
    </source>
</evidence>
<evidence type="ECO:0000256" key="5">
    <source>
        <dbReference type="ARBA" id="ARBA00022741"/>
    </source>
</evidence>
<sequence>MRLMFPRSHSTIRYQLTRLVATCVVPVWLAAAFLVFYAYSAKRDHLNSTMLEAARAMTMGVDRELASVEAALRGLATSPAFAAGDFAAIHRQTRELAAAYPGADIIVADATGQQLVNSYRPYGTPLPRRKNAETVARIFQSGKPLVSDLFYGAVTRRPLIGIDVPVFRDGRVVYDLAMTFPSDRLASILTALKLPPEWYGSILDSRRVVAAKTQSPERGVGVHVTPALNRAMARAMEGTAEIVNLEGRPVFATFCRSAMSNWTVAIAVPKAAVMTELYRWTAWAVGGAAVISLVGIIFGLGMARKIAQNIQALVHPALAIGRGELVPAIDGLSVKETGDVAAALVQASELLQRRARERDEAEQLLSRTMELLHQETAGRLRATEELLEKERMFIQQSRQAAMGEMIGNIAHQWRQPLNTLGLTIQQLQLSYDLGEFSRELLNHNVASSMELIQHMSRTIDDFRDYFRPEKEKAPFNVREAIDTTLSLLEGSLLYPHIAIAVVAEDDAVIYGYWNEFAQVFLNILTNARDVMIEREIANPRVTITIRNANGATVVTIADNGGGVPEEIMARIFDPYFTTKGPHQGTGVGLFMSRSIIEKNMGGELTVRNTDEGAEFRIEVPGGAPA</sequence>
<dbReference type="SMART" id="SM00388">
    <property type="entry name" value="HisKA"/>
    <property type="match status" value="1"/>
</dbReference>
<evidence type="ECO:0000259" key="10">
    <source>
        <dbReference type="PROSITE" id="PS50109"/>
    </source>
</evidence>
<organism evidence="11 12">
    <name type="scientific">Oryzomonas sagensis</name>
    <dbReference type="NCBI Taxonomy" id="2603857"/>
    <lineage>
        <taxon>Bacteria</taxon>
        <taxon>Pseudomonadati</taxon>
        <taxon>Thermodesulfobacteriota</taxon>
        <taxon>Desulfuromonadia</taxon>
        <taxon>Geobacterales</taxon>
        <taxon>Geobacteraceae</taxon>
        <taxon>Oryzomonas</taxon>
    </lineage>
</organism>
<gene>
    <name evidence="11" type="ORF">F6V30_08790</name>
</gene>
<keyword evidence="5" id="KW-0547">Nucleotide-binding</keyword>
<dbReference type="EMBL" id="VZRA01000002">
    <property type="protein sequence ID" value="KAB0670242.1"/>
    <property type="molecule type" value="Genomic_DNA"/>
</dbReference>
<feature type="domain" description="Histidine kinase" evidence="10">
    <location>
        <begin position="408"/>
        <end position="623"/>
    </location>
</feature>
<proteinExistence type="predicted"/>
<keyword evidence="4" id="KW-0808">Transferase</keyword>
<keyword evidence="7" id="KW-0067">ATP-binding</keyword>
<dbReference type="PROSITE" id="PS50109">
    <property type="entry name" value="HIS_KIN"/>
    <property type="match status" value="1"/>
</dbReference>
<evidence type="ECO:0000256" key="8">
    <source>
        <dbReference type="ARBA" id="ARBA00023012"/>
    </source>
</evidence>
<dbReference type="InterPro" id="IPR005467">
    <property type="entry name" value="His_kinase_dom"/>
</dbReference>
<dbReference type="EC" id="2.7.13.3" evidence="2"/>
<dbReference type="InterPro" id="IPR003661">
    <property type="entry name" value="HisK_dim/P_dom"/>
</dbReference>
<evidence type="ECO:0000256" key="1">
    <source>
        <dbReference type="ARBA" id="ARBA00000085"/>
    </source>
</evidence>
<reference evidence="11 12" key="1">
    <citation type="journal article" date="2020" name="Microorganisms">
        <title>Description of Three Novel Members in the Family Geobacteraceae, Oryzomonas japonicum gen. nov., sp. nov., Oryzomonas sagensis sp. nov., and Oryzomonas ruber sp. nov.</title>
        <authorList>
            <person name="Xu Z."/>
            <person name="Masuda Y."/>
            <person name="Hayakawa C."/>
            <person name="Ushijima N."/>
            <person name="Kawano K."/>
            <person name="Shiratori Y."/>
            <person name="Senoo K."/>
            <person name="Itoh H."/>
        </authorList>
    </citation>
    <scope>NUCLEOTIDE SEQUENCE [LARGE SCALE GENOMIC DNA]</scope>
    <source>
        <strain evidence="11 12">Red100</strain>
    </source>
</reference>
<dbReference type="Gene3D" id="1.10.287.130">
    <property type="match status" value="1"/>
</dbReference>
<feature type="transmembrane region" description="Helical" evidence="9">
    <location>
        <begin position="20"/>
        <end position="39"/>
    </location>
</feature>
<protein>
    <recommendedName>
        <fullName evidence="2">histidine kinase</fullName>
        <ecNumber evidence="2">2.7.13.3</ecNumber>
    </recommendedName>
</protein>
<keyword evidence="9" id="KW-0472">Membrane</keyword>
<dbReference type="Gene3D" id="3.30.450.20">
    <property type="entry name" value="PAS domain"/>
    <property type="match status" value="2"/>
</dbReference>
<keyword evidence="9" id="KW-1133">Transmembrane helix</keyword>
<dbReference type="InterPro" id="IPR004358">
    <property type="entry name" value="Sig_transdc_His_kin-like_C"/>
</dbReference>
<dbReference type="PANTHER" id="PTHR43065:SF10">
    <property type="entry name" value="PEROXIDE STRESS-ACTIVATED HISTIDINE KINASE MAK3"/>
    <property type="match status" value="1"/>
</dbReference>
<dbReference type="CDD" id="cd18774">
    <property type="entry name" value="PDC2_HK_sensor"/>
    <property type="match status" value="1"/>
</dbReference>
<evidence type="ECO:0000256" key="2">
    <source>
        <dbReference type="ARBA" id="ARBA00012438"/>
    </source>
</evidence>
<dbReference type="Pfam" id="PF02518">
    <property type="entry name" value="HATPase_c"/>
    <property type="match status" value="1"/>
</dbReference>
<evidence type="ECO:0000313" key="11">
    <source>
        <dbReference type="EMBL" id="KAB0670242.1"/>
    </source>
</evidence>
<keyword evidence="12" id="KW-1185">Reference proteome</keyword>
<keyword evidence="6" id="KW-0418">Kinase</keyword>
<dbReference type="PANTHER" id="PTHR43065">
    <property type="entry name" value="SENSOR HISTIDINE KINASE"/>
    <property type="match status" value="1"/>
</dbReference>
<evidence type="ECO:0000256" key="4">
    <source>
        <dbReference type="ARBA" id="ARBA00022679"/>
    </source>
</evidence>
<comment type="caution">
    <text evidence="11">The sequence shown here is derived from an EMBL/GenBank/DDBJ whole genome shotgun (WGS) entry which is preliminary data.</text>
</comment>
<dbReference type="Gene3D" id="3.30.565.10">
    <property type="entry name" value="Histidine kinase-like ATPase, C-terminal domain"/>
    <property type="match status" value="1"/>
</dbReference>
<keyword evidence="9" id="KW-0812">Transmembrane</keyword>
<dbReference type="InterPro" id="IPR003594">
    <property type="entry name" value="HATPase_dom"/>
</dbReference>
<feature type="transmembrane region" description="Helical" evidence="9">
    <location>
        <begin position="280"/>
        <end position="303"/>
    </location>
</feature>
<dbReference type="SUPFAM" id="SSF55874">
    <property type="entry name" value="ATPase domain of HSP90 chaperone/DNA topoisomerase II/histidine kinase"/>
    <property type="match status" value="1"/>
</dbReference>
<evidence type="ECO:0000256" key="7">
    <source>
        <dbReference type="ARBA" id="ARBA00022840"/>
    </source>
</evidence>
<keyword evidence="8" id="KW-0902">Two-component regulatory system</keyword>
<dbReference type="SMART" id="SM00387">
    <property type="entry name" value="HATPase_c"/>
    <property type="match status" value="1"/>
</dbReference>
<evidence type="ECO:0000256" key="9">
    <source>
        <dbReference type="SAM" id="Phobius"/>
    </source>
</evidence>
<dbReference type="CDD" id="cd00082">
    <property type="entry name" value="HisKA"/>
    <property type="match status" value="1"/>
</dbReference>
<dbReference type="InterPro" id="IPR036890">
    <property type="entry name" value="HATPase_C_sf"/>
</dbReference>
<comment type="catalytic activity">
    <reaction evidence="1">
        <text>ATP + protein L-histidine = ADP + protein N-phospho-L-histidine.</text>
        <dbReference type="EC" id="2.7.13.3"/>
    </reaction>
</comment>
<evidence type="ECO:0000256" key="6">
    <source>
        <dbReference type="ARBA" id="ARBA00022777"/>
    </source>
</evidence>